<dbReference type="PROSITE" id="PS50801">
    <property type="entry name" value="STAS"/>
    <property type="match status" value="1"/>
</dbReference>
<dbReference type="InterPro" id="IPR036513">
    <property type="entry name" value="STAS_dom_sf"/>
</dbReference>
<evidence type="ECO:0000259" key="3">
    <source>
        <dbReference type="PROSITE" id="PS50801"/>
    </source>
</evidence>
<dbReference type="AlphaFoldDB" id="A0A1G1KRP7"/>
<dbReference type="CDD" id="cd07043">
    <property type="entry name" value="STAS_anti-anti-sigma_factors"/>
    <property type="match status" value="1"/>
</dbReference>
<dbReference type="NCBIfam" id="TIGR00377">
    <property type="entry name" value="ant_ant_sig"/>
    <property type="match status" value="1"/>
</dbReference>
<evidence type="ECO:0000313" key="4">
    <source>
        <dbReference type="EMBL" id="OGW95611.1"/>
    </source>
</evidence>
<dbReference type="InterPro" id="IPR002645">
    <property type="entry name" value="STAS_dom"/>
</dbReference>
<dbReference type="SUPFAM" id="SSF52091">
    <property type="entry name" value="SpoIIaa-like"/>
    <property type="match status" value="1"/>
</dbReference>
<proteinExistence type="inferred from homology"/>
<feature type="domain" description="STAS" evidence="3">
    <location>
        <begin position="15"/>
        <end position="112"/>
    </location>
</feature>
<evidence type="ECO:0000313" key="5">
    <source>
        <dbReference type="Proteomes" id="UP000178187"/>
    </source>
</evidence>
<evidence type="ECO:0000256" key="2">
    <source>
        <dbReference type="RuleBase" id="RU003749"/>
    </source>
</evidence>
<dbReference type="Pfam" id="PF01740">
    <property type="entry name" value="STAS"/>
    <property type="match status" value="1"/>
</dbReference>
<organism evidence="4 5">
    <name type="scientific">Candidatus Danuiimicrobium aquiferis</name>
    <dbReference type="NCBI Taxonomy" id="1801832"/>
    <lineage>
        <taxon>Bacteria</taxon>
        <taxon>Pseudomonadati</taxon>
        <taxon>Candidatus Omnitrophota</taxon>
        <taxon>Candidatus Danuiimicrobium</taxon>
    </lineage>
</organism>
<dbReference type="PANTHER" id="PTHR33495:SF2">
    <property type="entry name" value="ANTI-SIGMA FACTOR ANTAGONIST TM_1081-RELATED"/>
    <property type="match status" value="1"/>
</dbReference>
<gene>
    <name evidence="4" type="ORF">A3G33_11485</name>
</gene>
<dbReference type="PANTHER" id="PTHR33495">
    <property type="entry name" value="ANTI-SIGMA FACTOR ANTAGONIST TM_1081-RELATED-RELATED"/>
    <property type="match status" value="1"/>
</dbReference>
<dbReference type="Gene3D" id="3.30.750.24">
    <property type="entry name" value="STAS domain"/>
    <property type="match status" value="1"/>
</dbReference>
<comment type="similarity">
    <text evidence="1 2">Belongs to the anti-sigma-factor antagonist family.</text>
</comment>
<evidence type="ECO:0000256" key="1">
    <source>
        <dbReference type="ARBA" id="ARBA00009013"/>
    </source>
</evidence>
<dbReference type="EMBL" id="MHFR01000060">
    <property type="protein sequence ID" value="OGW95611.1"/>
    <property type="molecule type" value="Genomic_DNA"/>
</dbReference>
<dbReference type="Proteomes" id="UP000178187">
    <property type="component" value="Unassembled WGS sequence"/>
</dbReference>
<dbReference type="GO" id="GO:0043856">
    <property type="term" value="F:anti-sigma factor antagonist activity"/>
    <property type="evidence" value="ECO:0007669"/>
    <property type="project" value="InterPro"/>
</dbReference>
<protein>
    <recommendedName>
        <fullName evidence="2">Anti-sigma factor antagonist</fullName>
    </recommendedName>
</protein>
<accession>A0A1G1KRP7</accession>
<reference evidence="4 5" key="1">
    <citation type="journal article" date="2016" name="Nat. Commun.">
        <title>Thousands of microbial genomes shed light on interconnected biogeochemical processes in an aquifer system.</title>
        <authorList>
            <person name="Anantharaman K."/>
            <person name="Brown C.T."/>
            <person name="Hug L.A."/>
            <person name="Sharon I."/>
            <person name="Castelle C.J."/>
            <person name="Probst A.J."/>
            <person name="Thomas B.C."/>
            <person name="Singh A."/>
            <person name="Wilkins M.J."/>
            <person name="Karaoz U."/>
            <person name="Brodie E.L."/>
            <person name="Williams K.H."/>
            <person name="Hubbard S.S."/>
            <person name="Banfield J.F."/>
        </authorList>
    </citation>
    <scope>NUCLEOTIDE SEQUENCE [LARGE SCALE GENOMIC DNA]</scope>
</reference>
<dbReference type="InterPro" id="IPR003658">
    <property type="entry name" value="Anti-sigma_ant"/>
</dbReference>
<comment type="caution">
    <text evidence="4">The sequence shown here is derived from an EMBL/GenBank/DDBJ whole genome shotgun (WGS) entry which is preliminary data.</text>
</comment>
<name>A0A1G1KRP7_9BACT</name>
<sequence length="115" mass="13286">MGYRLNGNGKNPVDVVRCGGNLNATQMVHLKNRLSRLVNQNHRYFLLDLKRARWIDVAGISILVERIQKVRSLRGDIRLVNLQPKVQEMLHYLGIDDMIETYSNEEEGVQSFKHA</sequence>